<dbReference type="InterPro" id="IPR012675">
    <property type="entry name" value="Beta-grasp_dom_sf"/>
</dbReference>
<dbReference type="AlphaFoldDB" id="A0A377JQM3"/>
<dbReference type="Gene3D" id="3.10.20.30">
    <property type="match status" value="1"/>
</dbReference>
<gene>
    <name evidence="1" type="primary">moaD</name>
    <name evidence="1" type="ORF">NCTC12221_00772</name>
</gene>
<evidence type="ECO:0000313" key="2">
    <source>
        <dbReference type="Proteomes" id="UP000255335"/>
    </source>
</evidence>
<proteinExistence type="predicted"/>
<dbReference type="EMBL" id="UGHZ01000001">
    <property type="protein sequence ID" value="STP09332.1"/>
    <property type="molecule type" value="Genomic_DNA"/>
</dbReference>
<organism evidence="1 2">
    <name type="scientific">Helicobacter cinaedi</name>
    <dbReference type="NCBI Taxonomy" id="213"/>
    <lineage>
        <taxon>Bacteria</taxon>
        <taxon>Pseudomonadati</taxon>
        <taxon>Campylobacterota</taxon>
        <taxon>Epsilonproteobacteria</taxon>
        <taxon>Campylobacterales</taxon>
        <taxon>Helicobacteraceae</taxon>
        <taxon>Helicobacter</taxon>
    </lineage>
</organism>
<dbReference type="Proteomes" id="UP000255335">
    <property type="component" value="Unassembled WGS sequence"/>
</dbReference>
<reference evidence="1 2" key="1">
    <citation type="submission" date="2018-06" db="EMBL/GenBank/DDBJ databases">
        <authorList>
            <consortium name="Pathogen Informatics"/>
            <person name="Doyle S."/>
        </authorList>
    </citation>
    <scope>NUCLEOTIDE SEQUENCE [LARGE SCALE GENOMIC DNA]</scope>
    <source>
        <strain evidence="1 2">NCTC12221</strain>
    </source>
</reference>
<evidence type="ECO:0000313" key="1">
    <source>
        <dbReference type="EMBL" id="STP09332.1"/>
    </source>
</evidence>
<dbReference type="InterPro" id="IPR016155">
    <property type="entry name" value="Mopterin_synth/thiamin_S_b"/>
</dbReference>
<accession>A0A377JQM3</accession>
<dbReference type="InterPro" id="IPR003749">
    <property type="entry name" value="ThiS/MoaD-like"/>
</dbReference>
<dbReference type="RefSeq" id="WP_115026050.1">
    <property type="nucleotide sequence ID" value="NZ_UGHZ01000001.1"/>
</dbReference>
<protein>
    <submittedName>
        <fullName evidence="1">Molybdopterin converting factor subunit 1</fullName>
    </submittedName>
</protein>
<sequence length="74" mass="8040">MVKVEFLGPMSHIPPVELEANTLQELKEILSKDSALQQWLEISAVAVNDEIVESLSHPLHNGDKIALLPPVCGG</sequence>
<name>A0A377JQM3_9HELI</name>
<dbReference type="SUPFAM" id="SSF54285">
    <property type="entry name" value="MoaD/ThiS"/>
    <property type="match status" value="1"/>
</dbReference>
<dbReference type="Pfam" id="PF02597">
    <property type="entry name" value="ThiS"/>
    <property type="match status" value="1"/>
</dbReference>